<dbReference type="InterPro" id="IPR036640">
    <property type="entry name" value="ABC1_TM_sf"/>
</dbReference>
<dbReference type="PANTHER" id="PTHR43394:SF1">
    <property type="entry name" value="ATP-BINDING CASSETTE SUB-FAMILY B MEMBER 10, MITOCHONDRIAL"/>
    <property type="match status" value="1"/>
</dbReference>
<feature type="transmembrane region" description="Helical" evidence="6">
    <location>
        <begin position="271"/>
        <end position="289"/>
    </location>
</feature>
<evidence type="ECO:0000256" key="1">
    <source>
        <dbReference type="ARBA" id="ARBA00004141"/>
    </source>
</evidence>
<dbReference type="PANTHER" id="PTHR43394">
    <property type="entry name" value="ATP-DEPENDENT PERMEASE MDL1, MITOCHONDRIAL"/>
    <property type="match status" value="1"/>
</dbReference>
<dbReference type="InParanoid" id="F2UTE4"/>
<evidence type="ECO:0000256" key="3">
    <source>
        <dbReference type="ARBA" id="ARBA00022989"/>
    </source>
</evidence>
<dbReference type="InterPro" id="IPR011527">
    <property type="entry name" value="ABC1_TM_dom"/>
</dbReference>
<dbReference type="Pfam" id="PF00664">
    <property type="entry name" value="ABC_membrane"/>
    <property type="match status" value="1"/>
</dbReference>
<accession>F2UTE4</accession>
<dbReference type="RefSeq" id="XP_004987560.1">
    <property type="nucleotide sequence ID" value="XM_004987503.1"/>
</dbReference>
<keyword evidence="9" id="KW-1185">Reference proteome</keyword>
<feature type="region of interest" description="Disordered" evidence="5">
    <location>
        <begin position="589"/>
        <end position="610"/>
    </location>
</feature>
<organism evidence="9">
    <name type="scientific">Salpingoeca rosetta (strain ATCC 50818 / BSB-021)</name>
    <dbReference type="NCBI Taxonomy" id="946362"/>
    <lineage>
        <taxon>Eukaryota</taxon>
        <taxon>Choanoflagellata</taxon>
        <taxon>Craspedida</taxon>
        <taxon>Salpingoecidae</taxon>
        <taxon>Salpingoeca</taxon>
    </lineage>
</organism>
<feature type="compositionally biased region" description="Basic and acidic residues" evidence="5">
    <location>
        <begin position="600"/>
        <end position="610"/>
    </location>
</feature>
<dbReference type="PROSITE" id="PS50929">
    <property type="entry name" value="ABC_TM1F"/>
    <property type="match status" value="1"/>
</dbReference>
<evidence type="ECO:0000256" key="6">
    <source>
        <dbReference type="SAM" id="Phobius"/>
    </source>
</evidence>
<gene>
    <name evidence="8" type="ORF">PTSG_11430</name>
</gene>
<comment type="subcellular location">
    <subcellularLocation>
        <location evidence="1">Membrane</location>
        <topology evidence="1">Multi-pass membrane protein</topology>
    </subcellularLocation>
</comment>
<dbReference type="InterPro" id="IPR039421">
    <property type="entry name" value="Type_1_exporter"/>
</dbReference>
<evidence type="ECO:0000313" key="9">
    <source>
        <dbReference type="Proteomes" id="UP000007799"/>
    </source>
</evidence>
<evidence type="ECO:0000259" key="7">
    <source>
        <dbReference type="PROSITE" id="PS50929"/>
    </source>
</evidence>
<keyword evidence="2 6" id="KW-0812">Transmembrane</keyword>
<dbReference type="GO" id="GO:0015421">
    <property type="term" value="F:ABC-type oligopeptide transporter activity"/>
    <property type="evidence" value="ECO:0007669"/>
    <property type="project" value="TreeGrafter"/>
</dbReference>
<evidence type="ECO:0000256" key="2">
    <source>
        <dbReference type="ARBA" id="ARBA00022692"/>
    </source>
</evidence>
<feature type="transmembrane region" description="Helical" evidence="6">
    <location>
        <begin position="328"/>
        <end position="345"/>
    </location>
</feature>
<feature type="transmembrane region" description="Helical" evidence="6">
    <location>
        <begin position="108"/>
        <end position="125"/>
    </location>
</feature>
<feature type="transmembrane region" description="Helical" evidence="6">
    <location>
        <begin position="406"/>
        <end position="423"/>
    </location>
</feature>
<protein>
    <recommendedName>
        <fullName evidence="7">ABC transmembrane type-1 domain-containing protein</fullName>
    </recommendedName>
</protein>
<dbReference type="GO" id="GO:0016020">
    <property type="term" value="C:membrane"/>
    <property type="evidence" value="ECO:0007669"/>
    <property type="project" value="UniProtKB-SubCell"/>
</dbReference>
<name>F2UTE4_SALR5</name>
<keyword evidence="3 6" id="KW-1133">Transmembrane helix</keyword>
<dbReference type="Gene3D" id="1.20.1560.10">
    <property type="entry name" value="ABC transporter type 1, transmembrane domain"/>
    <property type="match status" value="1"/>
</dbReference>
<evidence type="ECO:0000256" key="5">
    <source>
        <dbReference type="SAM" id="MobiDB-lite"/>
    </source>
</evidence>
<dbReference type="GO" id="GO:0005524">
    <property type="term" value="F:ATP binding"/>
    <property type="evidence" value="ECO:0007669"/>
    <property type="project" value="InterPro"/>
</dbReference>
<feature type="domain" description="ABC transmembrane type-1" evidence="7">
    <location>
        <begin position="398"/>
        <end position="571"/>
    </location>
</feature>
<keyword evidence="4 6" id="KW-0472">Membrane</keyword>
<dbReference type="KEGG" id="sre:PTSG_11430"/>
<proteinExistence type="predicted"/>
<reference evidence="8" key="1">
    <citation type="submission" date="2009-08" db="EMBL/GenBank/DDBJ databases">
        <title>Annotation of Salpingoeca rosetta.</title>
        <authorList>
            <consortium name="The Broad Institute Genome Sequencing Platform"/>
            <person name="Russ C."/>
            <person name="Cuomo C."/>
            <person name="Burger G."/>
            <person name="Gray M.W."/>
            <person name="Holland P.W.H."/>
            <person name="King N."/>
            <person name="Lang F.B.F."/>
            <person name="Roger A.J."/>
            <person name="Ruiz-Trillo I."/>
            <person name="Young S.K."/>
            <person name="Zeng Q."/>
            <person name="Gargeya S."/>
            <person name="Alvarado L."/>
            <person name="Berlin A."/>
            <person name="Chapman S.B."/>
            <person name="Chen Z."/>
            <person name="Freedman E."/>
            <person name="Gellesch M."/>
            <person name="Goldberg J."/>
            <person name="Griggs A."/>
            <person name="Gujja S."/>
            <person name="Heilman E."/>
            <person name="Heiman D."/>
            <person name="Howarth C."/>
            <person name="Mehta T."/>
            <person name="Neiman D."/>
            <person name="Pearson M."/>
            <person name="Roberts A."/>
            <person name="Saif S."/>
            <person name="Shea T."/>
            <person name="Shenoy N."/>
            <person name="Sisk P."/>
            <person name="Stolte C."/>
            <person name="Sykes S."/>
            <person name="White J."/>
            <person name="Yandava C."/>
            <person name="Haas B."/>
            <person name="Nusbaum C."/>
            <person name="Birren B."/>
        </authorList>
    </citation>
    <scope>NUCLEOTIDE SEQUENCE [LARGE SCALE GENOMIC DNA]</scope>
    <source>
        <strain evidence="8">ATCC 50818</strain>
    </source>
</reference>
<evidence type="ECO:0000313" key="8">
    <source>
        <dbReference type="EMBL" id="EGD82826.1"/>
    </source>
</evidence>
<dbReference type="EMBL" id="GL833025">
    <property type="protein sequence ID" value="EGD82826.1"/>
    <property type="molecule type" value="Genomic_DNA"/>
</dbReference>
<dbReference type="Proteomes" id="UP000007799">
    <property type="component" value="Unassembled WGS sequence"/>
</dbReference>
<feature type="transmembrane region" description="Helical" evidence="6">
    <location>
        <begin position="69"/>
        <end position="88"/>
    </location>
</feature>
<dbReference type="AlphaFoldDB" id="F2UTE4"/>
<feature type="transmembrane region" description="Helical" evidence="6">
    <location>
        <begin position="178"/>
        <end position="197"/>
    </location>
</feature>
<dbReference type="GeneID" id="16068080"/>
<feature type="transmembrane region" description="Helical" evidence="6">
    <location>
        <begin position="153"/>
        <end position="171"/>
    </location>
</feature>
<dbReference type="SUPFAM" id="SSF90123">
    <property type="entry name" value="ABC transporter transmembrane region"/>
    <property type="match status" value="1"/>
</dbReference>
<feature type="transmembrane region" description="Helical" evidence="6">
    <location>
        <begin position="429"/>
        <end position="448"/>
    </location>
</feature>
<feature type="non-terminal residue" evidence="8">
    <location>
        <position position="610"/>
    </location>
</feature>
<feature type="transmembrane region" description="Helical" evidence="6">
    <location>
        <begin position="209"/>
        <end position="228"/>
    </location>
</feature>
<evidence type="ECO:0000256" key="4">
    <source>
        <dbReference type="ARBA" id="ARBA00023136"/>
    </source>
</evidence>
<sequence length="610" mass="69379">MLMVFVPLNQQEADAEVDANLVKEFGCDAAEDKYVNSFCGCEGFQLIARFHEGRTGIAHFFSRCFLELVFAYALYFSIGTFLFLWLLAFRPWKRPARSTLRLNGGSQLATAICRITCSFLIAIIPDTRTVADLFAFSDDDRLRVPPVTSGSDAFRTIVWIMIFITILFTFVKQAPVPLGLRQFSGVYLMYRTIWFFYNVVNDEQNDQRLYFEGISYASTVIFCLLMLLPLKFRSLEPVEGRLEIHAKKKDVLRWPGPKDIWQLLGTNVRRLLAVLCLLVACVEGVVRVLTFQQLGVALVACLPALATCDADNFVIYHSVPQLPDIERLIPFFTLALSVAFLRSSVRILSTYTMQMTINHLKDELFGRALSCTRIYIRGAKADINQTIHYYLDREFLKTLLQKMPEAIVPVVSIITTVAILFSLSWRLSIIISSILVFFIMFTIWRNYYTSIWQKRYLDMRDKERHLTADVFDGFEAVQFLAQENHERSRLKKVLRETLKSARVLYAVDIFGDFTESQILTAAVMIGVGYGATLVSSSDSFGSEELAQYGVISFNAINAIKQVTEFVTEVGKSKAASDHVLRLRDDTSHDARLDAIPPPRPEPKIDISLKN</sequence>